<evidence type="ECO:0000313" key="2">
    <source>
        <dbReference type="EMBL" id="KAF2247029.1"/>
    </source>
</evidence>
<dbReference type="Proteomes" id="UP000800094">
    <property type="component" value="Unassembled WGS sequence"/>
</dbReference>
<feature type="region of interest" description="Disordered" evidence="1">
    <location>
        <begin position="329"/>
        <end position="358"/>
    </location>
</feature>
<dbReference type="RefSeq" id="XP_033682033.1">
    <property type="nucleotide sequence ID" value="XM_033822295.1"/>
</dbReference>
<dbReference type="OrthoDB" id="3690919at2759"/>
<organism evidence="2 3">
    <name type="scientific">Trematosphaeria pertusa</name>
    <dbReference type="NCBI Taxonomy" id="390896"/>
    <lineage>
        <taxon>Eukaryota</taxon>
        <taxon>Fungi</taxon>
        <taxon>Dikarya</taxon>
        <taxon>Ascomycota</taxon>
        <taxon>Pezizomycotina</taxon>
        <taxon>Dothideomycetes</taxon>
        <taxon>Pleosporomycetidae</taxon>
        <taxon>Pleosporales</taxon>
        <taxon>Massarineae</taxon>
        <taxon>Trematosphaeriaceae</taxon>
        <taxon>Trematosphaeria</taxon>
    </lineage>
</organism>
<evidence type="ECO:0000313" key="3">
    <source>
        <dbReference type="Proteomes" id="UP000800094"/>
    </source>
</evidence>
<dbReference type="EMBL" id="ML987197">
    <property type="protein sequence ID" value="KAF2247029.1"/>
    <property type="molecule type" value="Genomic_DNA"/>
</dbReference>
<reference evidence="2" key="1">
    <citation type="journal article" date="2020" name="Stud. Mycol.">
        <title>101 Dothideomycetes genomes: a test case for predicting lifestyles and emergence of pathogens.</title>
        <authorList>
            <person name="Haridas S."/>
            <person name="Albert R."/>
            <person name="Binder M."/>
            <person name="Bloem J."/>
            <person name="Labutti K."/>
            <person name="Salamov A."/>
            <person name="Andreopoulos B."/>
            <person name="Baker S."/>
            <person name="Barry K."/>
            <person name="Bills G."/>
            <person name="Bluhm B."/>
            <person name="Cannon C."/>
            <person name="Castanera R."/>
            <person name="Culley D."/>
            <person name="Daum C."/>
            <person name="Ezra D."/>
            <person name="Gonzalez J."/>
            <person name="Henrissat B."/>
            <person name="Kuo A."/>
            <person name="Liang C."/>
            <person name="Lipzen A."/>
            <person name="Lutzoni F."/>
            <person name="Magnuson J."/>
            <person name="Mondo S."/>
            <person name="Nolan M."/>
            <person name="Ohm R."/>
            <person name="Pangilinan J."/>
            <person name="Park H.-J."/>
            <person name="Ramirez L."/>
            <person name="Alfaro M."/>
            <person name="Sun H."/>
            <person name="Tritt A."/>
            <person name="Yoshinaga Y."/>
            <person name="Zwiers L.-H."/>
            <person name="Turgeon B."/>
            <person name="Goodwin S."/>
            <person name="Spatafora J."/>
            <person name="Crous P."/>
            <person name="Grigoriev I."/>
        </authorList>
    </citation>
    <scope>NUCLEOTIDE SEQUENCE</scope>
    <source>
        <strain evidence="2">CBS 122368</strain>
    </source>
</reference>
<name>A0A6A6I9X4_9PLEO</name>
<dbReference type="AlphaFoldDB" id="A0A6A6I9X4"/>
<proteinExistence type="predicted"/>
<accession>A0A6A6I9X4</accession>
<feature type="region of interest" description="Disordered" evidence="1">
    <location>
        <begin position="1"/>
        <end position="21"/>
    </location>
</feature>
<sequence>MAHGEQNDQPCHPPDEQPHQQPQAVIGYPFHQYVPGIIEPCAVDVEERPQAFHLLTCGHIVAVDAEDKRCGLNCLHVETWRTEMQKSQKEEEIDLGTGLTLQQAISSTRPPNVFVPHVSHRQANDLIYCEMCHGIPVWSFNMLRPAARYRRAVALTRNVIQYYTSYSPAQVESLLSPLFYNPNHIPFDWKNTHILRCGHEVWSEPTRPCSSSCSDAPSCRGRIFPRNEKQPDAILCKECTLRAETVYVRYATATHRGAGGSGPVQNGYIQHSGPQNGNINNCGLPPQNGVVYNEAARNIIQKAYAPNDVLQGNAALQNCAFNTGSVETGNAPEAAGRKAGAKNRAVESAPTTMDPRLG</sequence>
<dbReference type="GeneID" id="54575625"/>
<protein>
    <submittedName>
        <fullName evidence="2">Uncharacterized protein</fullName>
    </submittedName>
</protein>
<gene>
    <name evidence="2" type="ORF">BU26DRAFT_339903</name>
</gene>
<keyword evidence="3" id="KW-1185">Reference proteome</keyword>
<evidence type="ECO:0000256" key="1">
    <source>
        <dbReference type="SAM" id="MobiDB-lite"/>
    </source>
</evidence>